<evidence type="ECO:0000313" key="9">
    <source>
        <dbReference type="EMBL" id="RID93048.1"/>
    </source>
</evidence>
<dbReference type="GO" id="GO:0055130">
    <property type="term" value="P:D-alanine catabolic process"/>
    <property type="evidence" value="ECO:0007669"/>
    <property type="project" value="TreeGrafter"/>
</dbReference>
<dbReference type="Gene3D" id="3.50.50.60">
    <property type="entry name" value="FAD/NAD(P)-binding domain"/>
    <property type="match status" value="2"/>
</dbReference>
<dbReference type="InterPro" id="IPR023080">
    <property type="entry name" value="DadA"/>
</dbReference>
<dbReference type="HAMAP" id="MF_01202">
    <property type="entry name" value="DadA"/>
    <property type="match status" value="1"/>
</dbReference>
<dbReference type="Proteomes" id="UP000266649">
    <property type="component" value="Unassembled WGS sequence"/>
</dbReference>
<evidence type="ECO:0000256" key="1">
    <source>
        <dbReference type="ARBA" id="ARBA00001974"/>
    </source>
</evidence>
<dbReference type="GO" id="GO:0005737">
    <property type="term" value="C:cytoplasm"/>
    <property type="evidence" value="ECO:0007669"/>
    <property type="project" value="TreeGrafter"/>
</dbReference>
<dbReference type="InterPro" id="IPR036188">
    <property type="entry name" value="FAD/NAD-bd_sf"/>
</dbReference>
<reference evidence="9 10" key="1">
    <citation type="submission" date="2018-09" db="EMBL/GenBank/DDBJ databases">
        <title>Gemmobacter lutimaris sp. nov., a marine bacterium isolated from tidal flat.</title>
        <authorList>
            <person name="Lee D.W."/>
            <person name="Yoo Y."/>
            <person name="Kim J.-J."/>
            <person name="Kim B.S."/>
        </authorList>
    </citation>
    <scope>NUCLEOTIDE SEQUENCE [LARGE SCALE GENOMIC DNA]</scope>
    <source>
        <strain evidence="9 10">YJ-T1-11</strain>
    </source>
</reference>
<evidence type="ECO:0000256" key="4">
    <source>
        <dbReference type="ARBA" id="ARBA00022827"/>
    </source>
</evidence>
<dbReference type="EC" id="1.4.99.-" evidence="7"/>
<dbReference type="GO" id="GO:0005886">
    <property type="term" value="C:plasma membrane"/>
    <property type="evidence" value="ECO:0007669"/>
    <property type="project" value="TreeGrafter"/>
</dbReference>
<evidence type="ECO:0000259" key="8">
    <source>
        <dbReference type="Pfam" id="PF01266"/>
    </source>
</evidence>
<dbReference type="PANTHER" id="PTHR13847">
    <property type="entry name" value="SARCOSINE DEHYDROGENASE-RELATED"/>
    <property type="match status" value="1"/>
</dbReference>
<dbReference type="Gene3D" id="3.30.9.10">
    <property type="entry name" value="D-Amino Acid Oxidase, subunit A, domain 2"/>
    <property type="match status" value="1"/>
</dbReference>
<organism evidence="9 10">
    <name type="scientific">Gemmobacter lutimaris</name>
    <dbReference type="NCBI Taxonomy" id="2306023"/>
    <lineage>
        <taxon>Bacteria</taxon>
        <taxon>Pseudomonadati</taxon>
        <taxon>Pseudomonadota</taxon>
        <taxon>Alphaproteobacteria</taxon>
        <taxon>Rhodobacterales</taxon>
        <taxon>Paracoccaceae</taxon>
        <taxon>Gemmobacter</taxon>
    </lineage>
</organism>
<dbReference type="EMBL" id="QXXQ01000002">
    <property type="protein sequence ID" value="RID93048.1"/>
    <property type="molecule type" value="Genomic_DNA"/>
</dbReference>
<protein>
    <recommendedName>
        <fullName evidence="7">D-amino acid dehydrogenase</fullName>
        <ecNumber evidence="7">1.4.99.-</ecNumber>
    </recommendedName>
</protein>
<dbReference type="GO" id="GO:0008718">
    <property type="term" value="F:D-amino-acid dehydrogenase activity"/>
    <property type="evidence" value="ECO:0007669"/>
    <property type="project" value="UniProtKB-UniRule"/>
</dbReference>
<keyword evidence="4 7" id="KW-0274">FAD</keyword>
<keyword evidence="10" id="KW-1185">Reference proteome</keyword>
<comment type="cofactor">
    <cofactor evidence="1 7">
        <name>FAD</name>
        <dbReference type="ChEBI" id="CHEBI:57692"/>
    </cofactor>
</comment>
<dbReference type="RefSeq" id="WP_119133699.1">
    <property type="nucleotide sequence ID" value="NZ_QXXQ01000002.1"/>
</dbReference>
<feature type="domain" description="FAD dependent oxidoreductase" evidence="8">
    <location>
        <begin position="29"/>
        <end position="424"/>
    </location>
</feature>
<feature type="binding site" evidence="7">
    <location>
        <begin position="30"/>
        <end position="44"/>
    </location>
    <ligand>
        <name>FAD</name>
        <dbReference type="ChEBI" id="CHEBI:57692"/>
    </ligand>
</feature>
<name>A0A398BXA1_9RHOB</name>
<dbReference type="Pfam" id="PF01266">
    <property type="entry name" value="DAO"/>
    <property type="match status" value="1"/>
</dbReference>
<comment type="caution">
    <text evidence="9">The sequence shown here is derived from an EMBL/GenBank/DDBJ whole genome shotgun (WGS) entry which is preliminary data.</text>
</comment>
<sequence>MSHPQNARKFHDKKVSFAHGFQLAERPMKIVILGAGVIGVTSAWYLSRQGHQVTVIDRQPAPALETSFANAGEVSPGYSAPWAAPGIPLKAMKWMFQKHAPLVIQPRPDFAKLSWMAKMLMNCTADAYHVNKSRMVRLAEYSRDCLGELRAETGIAYDERTQGTLQLFRTQKQVEGAAKDIEVLREDGVAFEVLDRAGCVAAEPGLAASADKIAGGLRLPGDETGDCFKFTNRLADMAAAAGVEFRWGVSIQRIHTEMGRVAYVETSEGRVHADSFVLAMGSYSPLLAAPLGIALPVYPLKGYSITVPVVDESRAPVSTVMDETYKIAITRLGDRIRVGGMAEIAGFDLSLNPKRQATLTHSVEDLFGGAGDQSQAQFWTGLRPMTPDGTPIVGRSPISNLFLNTGHGTLGWTMSCGSGRLLADIISGRAPEIEHTDLGYARYERKRSARPAFRPVPA</sequence>
<evidence type="ECO:0000256" key="7">
    <source>
        <dbReference type="HAMAP-Rule" id="MF_01202"/>
    </source>
</evidence>
<evidence type="ECO:0000256" key="6">
    <source>
        <dbReference type="ARBA" id="ARBA00047884"/>
    </source>
</evidence>
<evidence type="ECO:0000256" key="2">
    <source>
        <dbReference type="ARBA" id="ARBA00009410"/>
    </source>
</evidence>
<evidence type="ECO:0000256" key="3">
    <source>
        <dbReference type="ARBA" id="ARBA00022630"/>
    </source>
</evidence>
<dbReference type="SUPFAM" id="SSF54373">
    <property type="entry name" value="FAD-linked reductases, C-terminal domain"/>
    <property type="match status" value="1"/>
</dbReference>
<dbReference type="AlphaFoldDB" id="A0A398BXA1"/>
<accession>A0A398BXA1</accession>
<comment type="similarity">
    <text evidence="2 7">Belongs to the DadA oxidoreductase family.</text>
</comment>
<dbReference type="SUPFAM" id="SSF51905">
    <property type="entry name" value="FAD/NAD(P)-binding domain"/>
    <property type="match status" value="1"/>
</dbReference>
<dbReference type="FunFam" id="3.50.50.60:FF:000020">
    <property type="entry name" value="D-amino acid dehydrogenase"/>
    <property type="match status" value="1"/>
</dbReference>
<proteinExistence type="inferred from homology"/>
<evidence type="ECO:0000256" key="5">
    <source>
        <dbReference type="ARBA" id="ARBA00023002"/>
    </source>
</evidence>
<keyword evidence="5 7" id="KW-0560">Oxidoreductase</keyword>
<keyword evidence="3 7" id="KW-0285">Flavoprotein</keyword>
<comment type="function">
    <text evidence="7">Oxidative deamination of D-amino acids.</text>
</comment>
<gene>
    <name evidence="7" type="primary">dadA</name>
    <name evidence="9" type="ORF">D2N39_05185</name>
</gene>
<dbReference type="PANTHER" id="PTHR13847:SF280">
    <property type="entry name" value="D-AMINO ACID DEHYDROGENASE"/>
    <property type="match status" value="1"/>
</dbReference>
<comment type="catalytic activity">
    <reaction evidence="6 7">
        <text>a D-alpha-amino acid + A + H2O = a 2-oxocarboxylate + AH2 + NH4(+)</text>
        <dbReference type="Rhea" id="RHEA:18125"/>
        <dbReference type="ChEBI" id="CHEBI:13193"/>
        <dbReference type="ChEBI" id="CHEBI:15377"/>
        <dbReference type="ChEBI" id="CHEBI:17499"/>
        <dbReference type="ChEBI" id="CHEBI:28938"/>
        <dbReference type="ChEBI" id="CHEBI:35179"/>
        <dbReference type="ChEBI" id="CHEBI:59871"/>
    </reaction>
</comment>
<dbReference type="InterPro" id="IPR006076">
    <property type="entry name" value="FAD-dep_OxRdtase"/>
</dbReference>
<dbReference type="OrthoDB" id="9805337at2"/>
<evidence type="ECO:0000313" key="10">
    <source>
        <dbReference type="Proteomes" id="UP000266649"/>
    </source>
</evidence>
<dbReference type="NCBIfam" id="NF001933">
    <property type="entry name" value="PRK00711.1"/>
    <property type="match status" value="1"/>
</dbReference>